<organism evidence="2 3">
    <name type="scientific">Marmota marmota marmota</name>
    <name type="common">Alpine marmot</name>
    <dbReference type="NCBI Taxonomy" id="9994"/>
    <lineage>
        <taxon>Eukaryota</taxon>
        <taxon>Metazoa</taxon>
        <taxon>Chordata</taxon>
        <taxon>Craniata</taxon>
        <taxon>Vertebrata</taxon>
        <taxon>Euteleostomi</taxon>
        <taxon>Mammalia</taxon>
        <taxon>Eutheria</taxon>
        <taxon>Euarchontoglires</taxon>
        <taxon>Glires</taxon>
        <taxon>Rodentia</taxon>
        <taxon>Sciuromorpha</taxon>
        <taxon>Sciuridae</taxon>
        <taxon>Xerinae</taxon>
        <taxon>Marmotini</taxon>
        <taxon>Marmota</taxon>
    </lineage>
</organism>
<reference evidence="2" key="2">
    <citation type="submission" date="2025-09" db="UniProtKB">
        <authorList>
            <consortium name="Ensembl"/>
        </authorList>
    </citation>
    <scope>IDENTIFICATION</scope>
</reference>
<evidence type="ECO:0000256" key="1">
    <source>
        <dbReference type="SAM" id="Phobius"/>
    </source>
</evidence>
<proteinExistence type="predicted"/>
<dbReference type="AlphaFoldDB" id="A0A8C5ZYY9"/>
<keyword evidence="1" id="KW-1133">Transmembrane helix</keyword>
<reference evidence="2" key="1">
    <citation type="submission" date="2025-08" db="UniProtKB">
        <authorList>
            <consortium name="Ensembl"/>
        </authorList>
    </citation>
    <scope>IDENTIFICATION</scope>
</reference>
<accession>A0A8C5ZYY9</accession>
<protein>
    <submittedName>
        <fullName evidence="2">Uncharacterized protein</fullName>
    </submittedName>
</protein>
<dbReference type="Proteomes" id="UP000694407">
    <property type="component" value="Unplaced"/>
</dbReference>
<evidence type="ECO:0000313" key="2">
    <source>
        <dbReference type="Ensembl" id="ENSMMMP00000022535.1"/>
    </source>
</evidence>
<sequence>MPRSSCTMVVAHPASSLMRLMARAVAPQHPLRVAGPAPVTAAASIWPRYLEVAPTAFSWRRHPLWKHRILVNSTPTTPTIFLPASDLFGWFGFFLSFFLSLSLSFFLSFLCGFLYNIFN</sequence>
<keyword evidence="1" id="KW-0472">Membrane</keyword>
<keyword evidence="3" id="KW-1185">Reference proteome</keyword>
<evidence type="ECO:0000313" key="3">
    <source>
        <dbReference type="Proteomes" id="UP000694407"/>
    </source>
</evidence>
<dbReference type="GeneTree" id="ENSGT00960000190070"/>
<dbReference type="Ensembl" id="ENSMMMT00000025539.1">
    <property type="protein sequence ID" value="ENSMMMP00000022535.1"/>
    <property type="gene ID" value="ENSMMMG00000019787.1"/>
</dbReference>
<name>A0A8C5ZYY9_MARMA</name>
<keyword evidence="1" id="KW-0812">Transmembrane</keyword>
<feature type="transmembrane region" description="Helical" evidence="1">
    <location>
        <begin position="87"/>
        <end position="115"/>
    </location>
</feature>